<dbReference type="PANTHER" id="PTHR24345:SF91">
    <property type="entry name" value="SERINE_THREONINE-PROTEIN KINASE PLK4"/>
    <property type="match status" value="1"/>
</dbReference>
<name>A0A8S8ZV64_SORMA</name>
<dbReference type="OMA" id="QICNGLG"/>
<dbReference type="GO" id="GO:0004674">
    <property type="term" value="F:protein serine/threonine kinase activity"/>
    <property type="evidence" value="ECO:0007669"/>
    <property type="project" value="UniProtKB-KW"/>
</dbReference>
<dbReference type="EMBL" id="NMPR01000059">
    <property type="protein sequence ID" value="KAA8632205.1"/>
    <property type="molecule type" value="Genomic_DNA"/>
</dbReference>
<keyword evidence="3" id="KW-0547">Nucleotide-binding</keyword>
<evidence type="ECO:0000313" key="9">
    <source>
        <dbReference type="Proteomes" id="UP000433876"/>
    </source>
</evidence>
<dbReference type="SUPFAM" id="SSF82171">
    <property type="entry name" value="DPP6 N-terminal domain-like"/>
    <property type="match status" value="1"/>
</dbReference>
<feature type="region of interest" description="Disordered" evidence="6">
    <location>
        <begin position="573"/>
        <end position="685"/>
    </location>
</feature>
<dbReference type="InterPro" id="IPR011009">
    <property type="entry name" value="Kinase-like_dom_sf"/>
</dbReference>
<dbReference type="GO" id="GO:0005634">
    <property type="term" value="C:nucleus"/>
    <property type="evidence" value="ECO:0007669"/>
    <property type="project" value="TreeGrafter"/>
</dbReference>
<organism evidence="8 9">
    <name type="scientific">Sordaria macrospora</name>
    <dbReference type="NCBI Taxonomy" id="5147"/>
    <lineage>
        <taxon>Eukaryota</taxon>
        <taxon>Fungi</taxon>
        <taxon>Dikarya</taxon>
        <taxon>Ascomycota</taxon>
        <taxon>Pezizomycotina</taxon>
        <taxon>Sordariomycetes</taxon>
        <taxon>Sordariomycetidae</taxon>
        <taxon>Sordariales</taxon>
        <taxon>Sordariaceae</taxon>
        <taxon>Sordaria</taxon>
    </lineage>
</organism>
<keyword evidence="1" id="KW-0723">Serine/threonine-protein kinase</keyword>
<dbReference type="SUPFAM" id="SSF56112">
    <property type="entry name" value="Protein kinase-like (PK-like)"/>
    <property type="match status" value="1"/>
</dbReference>
<keyword evidence="4" id="KW-0418">Kinase</keyword>
<dbReference type="PANTHER" id="PTHR24345">
    <property type="entry name" value="SERINE/THREONINE-PROTEIN KINASE PLK"/>
    <property type="match status" value="1"/>
</dbReference>
<keyword evidence="2" id="KW-0808">Transferase</keyword>
<evidence type="ECO:0000256" key="3">
    <source>
        <dbReference type="ARBA" id="ARBA00022741"/>
    </source>
</evidence>
<gene>
    <name evidence="8" type="ORF">SMACR_12108</name>
</gene>
<dbReference type="InterPro" id="IPR000719">
    <property type="entry name" value="Prot_kinase_dom"/>
</dbReference>
<dbReference type="InterPro" id="IPR015943">
    <property type="entry name" value="WD40/YVTN_repeat-like_dom_sf"/>
</dbReference>
<dbReference type="Gene3D" id="1.10.510.10">
    <property type="entry name" value="Transferase(Phosphotransferase) domain 1"/>
    <property type="match status" value="1"/>
</dbReference>
<protein>
    <recommendedName>
        <fullName evidence="7">Protein kinase domain-containing protein</fullName>
    </recommendedName>
</protein>
<feature type="compositionally biased region" description="Acidic residues" evidence="6">
    <location>
        <begin position="636"/>
        <end position="669"/>
    </location>
</feature>
<proteinExistence type="predicted"/>
<dbReference type="GO" id="GO:0005524">
    <property type="term" value="F:ATP binding"/>
    <property type="evidence" value="ECO:0007669"/>
    <property type="project" value="UniProtKB-KW"/>
</dbReference>
<dbReference type="Gene3D" id="2.130.10.10">
    <property type="entry name" value="YVTN repeat-like/Quinoprotein amine dehydrogenase"/>
    <property type="match status" value="1"/>
</dbReference>
<evidence type="ECO:0000259" key="7">
    <source>
        <dbReference type="PROSITE" id="PS50011"/>
    </source>
</evidence>
<evidence type="ECO:0000256" key="2">
    <source>
        <dbReference type="ARBA" id="ARBA00022679"/>
    </source>
</evidence>
<sequence length="685" mass="75521">MTEDFPLGDLQSFIMANGFIREGEARKIMRQICNGLGLLHMRGLAHGDLQLRHVTIVHLPEKNTEWRVKIGGYRLHYPTVPISNGSPEDFINTVAHSDLSFLSPEVVGGYTLRKSSTFDGLNGIKALDVWAAGELAAHMLTGSPTFGLDFQKLFDYKAGIISFPTKKLDQAMVSAFGKRFIATLMHPDPLMRPVLPLDPRQDAIAEWIEPANCWEAKELKAVPQATLYHNKILPPLMHYTPDGSKLVMIDPHAITIRTSSSGFIGSWIYKNDRHAAYHASAISSCGKRLAVYDAESHAIKIFDLSKRRNTGPSISYPISEALIIPPGSDGELAQFQQPQTILNFHPTGSTLLSASPCTFATLDLSLLPNPANPLPYQATIDSREEPIVNACYAHDGLAIVVSHRNYTTFTSLSNGRFTRRVAHPVPARVIAIAPDGHRVILGSKDGDIWSLSTSSLIESKEGFWVPVWRGVYGYPVDSIDIAPSPMPSTREGTTSANAVTVAVVSGEKLTLLSLGDDQVDCCLGWVEFKKRKALIARIKPQTDREDHLEIALWSGGESRITFLKLDGFYEKGANNNTDTAEEQESERKDMLTSTGGILICEGEIEVGGASEGEEDDEEDDEVKDEEEKDDERANDGEEDGEEEDDEVKDEEEEDENEIEENEIGEDEESSSSGCGSWILDGYRDE</sequence>
<evidence type="ECO:0000256" key="5">
    <source>
        <dbReference type="ARBA" id="ARBA00022840"/>
    </source>
</evidence>
<dbReference type="PROSITE" id="PS50011">
    <property type="entry name" value="PROTEIN_KINASE_DOM"/>
    <property type="match status" value="1"/>
</dbReference>
<evidence type="ECO:0000256" key="6">
    <source>
        <dbReference type="SAM" id="MobiDB-lite"/>
    </source>
</evidence>
<dbReference type="Pfam" id="PF00069">
    <property type="entry name" value="Pkinase"/>
    <property type="match status" value="1"/>
</dbReference>
<dbReference type="AlphaFoldDB" id="A0A8S8ZV64"/>
<accession>A0A8S8ZV64</accession>
<feature type="domain" description="Protein kinase" evidence="7">
    <location>
        <begin position="1"/>
        <end position="208"/>
    </location>
</feature>
<evidence type="ECO:0000256" key="4">
    <source>
        <dbReference type="ARBA" id="ARBA00022777"/>
    </source>
</evidence>
<feature type="compositionally biased region" description="Acidic residues" evidence="6">
    <location>
        <begin position="611"/>
        <end position="629"/>
    </location>
</feature>
<dbReference type="Proteomes" id="UP000433876">
    <property type="component" value="Unassembled WGS sequence"/>
</dbReference>
<evidence type="ECO:0000256" key="1">
    <source>
        <dbReference type="ARBA" id="ARBA00022527"/>
    </source>
</evidence>
<reference evidence="8 9" key="1">
    <citation type="submission" date="2017-07" db="EMBL/GenBank/DDBJ databases">
        <title>Genome sequence of the Sordaria macrospora wild type strain R19027.</title>
        <authorList>
            <person name="Nowrousian M."/>
            <person name="Teichert I."/>
            <person name="Kueck U."/>
        </authorList>
    </citation>
    <scope>NUCLEOTIDE SEQUENCE [LARGE SCALE GENOMIC DNA]</scope>
    <source>
        <strain evidence="8 9">R19027</strain>
        <tissue evidence="8">Mycelium</tissue>
    </source>
</reference>
<evidence type="ECO:0000313" key="8">
    <source>
        <dbReference type="EMBL" id="KAA8632205.1"/>
    </source>
</evidence>
<dbReference type="VEuPathDB" id="FungiDB:SMAC_12108"/>
<keyword evidence="5" id="KW-0067">ATP-binding</keyword>
<comment type="caution">
    <text evidence="8">The sequence shown here is derived from an EMBL/GenBank/DDBJ whole genome shotgun (WGS) entry which is preliminary data.</text>
</comment>